<name>R7YM86_CONA1</name>
<feature type="transmembrane region" description="Helical" evidence="2">
    <location>
        <begin position="56"/>
        <end position="76"/>
    </location>
</feature>
<sequence length="314" mass="34447">MEIWEGDSALLITFFKASPGAGKPTSHLDRIGFMVCLVIQLTVATIPTFLYGNWSILFITAVGTILSVSTASLKEWRREKYKCRKNSKHDYAVTRGNGHSHVFVIQSGSASPGGAGPGLFLDDLAGAVQKSDRRTKTLSVCFAFLWICFMITAAAIKDNTWFLLIVGLVGMTQNIWVAGRPRESAAHGIPVERIGHTYGRREKNKARPRVTNVLKEVELAYPGVGRAIRSEFLPDHALRPQEIQWWDNPPYPPANPPPNPPNPPPNPHPSQAVNQLVANQSPQNQPPINPPLVNPPPVTHSPATNQSTNQQPAN</sequence>
<reference evidence="4" key="1">
    <citation type="submission" date="2012-06" db="EMBL/GenBank/DDBJ databases">
        <title>The genome sequence of Coniosporium apollinis CBS 100218.</title>
        <authorList>
            <consortium name="The Broad Institute Genome Sequencing Platform"/>
            <person name="Cuomo C."/>
            <person name="Gorbushina A."/>
            <person name="Noack S."/>
            <person name="Walker B."/>
            <person name="Young S.K."/>
            <person name="Zeng Q."/>
            <person name="Gargeya S."/>
            <person name="Fitzgerald M."/>
            <person name="Haas B."/>
            <person name="Abouelleil A."/>
            <person name="Alvarado L."/>
            <person name="Arachchi H.M."/>
            <person name="Berlin A.M."/>
            <person name="Chapman S.B."/>
            <person name="Goldberg J."/>
            <person name="Griggs A."/>
            <person name="Gujja S."/>
            <person name="Hansen M."/>
            <person name="Howarth C."/>
            <person name="Imamovic A."/>
            <person name="Larimer J."/>
            <person name="McCowan C."/>
            <person name="Montmayeur A."/>
            <person name="Murphy C."/>
            <person name="Neiman D."/>
            <person name="Pearson M."/>
            <person name="Priest M."/>
            <person name="Roberts A."/>
            <person name="Saif S."/>
            <person name="Shea T."/>
            <person name="Sisk P."/>
            <person name="Sykes S."/>
            <person name="Wortman J."/>
            <person name="Nusbaum C."/>
            <person name="Birren B."/>
        </authorList>
    </citation>
    <scope>NUCLEOTIDE SEQUENCE [LARGE SCALE GENOMIC DNA]</scope>
    <source>
        <strain evidence="4">CBS 100218</strain>
    </source>
</reference>
<evidence type="ECO:0000313" key="3">
    <source>
        <dbReference type="EMBL" id="EON62751.1"/>
    </source>
</evidence>
<keyword evidence="2" id="KW-1133">Transmembrane helix</keyword>
<dbReference type="OMA" id="ERIGHTY"/>
<feature type="compositionally biased region" description="Pro residues" evidence="1">
    <location>
        <begin position="249"/>
        <end position="268"/>
    </location>
</feature>
<dbReference type="Proteomes" id="UP000016924">
    <property type="component" value="Unassembled WGS sequence"/>
</dbReference>
<keyword evidence="4" id="KW-1185">Reference proteome</keyword>
<keyword evidence="2" id="KW-0812">Transmembrane</keyword>
<protein>
    <submittedName>
        <fullName evidence="3">Uncharacterized protein</fullName>
    </submittedName>
</protein>
<evidence type="ECO:0000256" key="2">
    <source>
        <dbReference type="SAM" id="Phobius"/>
    </source>
</evidence>
<dbReference type="OrthoDB" id="1937642at2759"/>
<feature type="transmembrane region" description="Helical" evidence="2">
    <location>
        <begin position="137"/>
        <end position="155"/>
    </location>
</feature>
<proteinExistence type="predicted"/>
<dbReference type="HOGENOM" id="CLU_885702_0_0_1"/>
<feature type="transmembrane region" description="Helical" evidence="2">
    <location>
        <begin position="31"/>
        <end position="50"/>
    </location>
</feature>
<dbReference type="EMBL" id="JH767560">
    <property type="protein sequence ID" value="EON62751.1"/>
    <property type="molecule type" value="Genomic_DNA"/>
</dbReference>
<dbReference type="STRING" id="1168221.R7YM86"/>
<evidence type="ECO:0000313" key="4">
    <source>
        <dbReference type="Proteomes" id="UP000016924"/>
    </source>
</evidence>
<dbReference type="eggNOG" id="ENOG502SH7B">
    <property type="taxonomic scope" value="Eukaryota"/>
</dbReference>
<organism evidence="3 4">
    <name type="scientific">Coniosporium apollinis (strain CBS 100218)</name>
    <name type="common">Rock-inhabiting black yeast</name>
    <dbReference type="NCBI Taxonomy" id="1168221"/>
    <lineage>
        <taxon>Eukaryota</taxon>
        <taxon>Fungi</taxon>
        <taxon>Dikarya</taxon>
        <taxon>Ascomycota</taxon>
        <taxon>Pezizomycotina</taxon>
        <taxon>Dothideomycetes</taxon>
        <taxon>Dothideomycetes incertae sedis</taxon>
        <taxon>Coniosporium</taxon>
    </lineage>
</organism>
<accession>R7YM86</accession>
<gene>
    <name evidence="3" type="ORF">W97_01976</name>
</gene>
<feature type="compositionally biased region" description="Polar residues" evidence="1">
    <location>
        <begin position="301"/>
        <end position="314"/>
    </location>
</feature>
<dbReference type="GeneID" id="19899287"/>
<keyword evidence="2" id="KW-0472">Membrane</keyword>
<feature type="compositionally biased region" description="Pro residues" evidence="1">
    <location>
        <begin position="284"/>
        <end position="299"/>
    </location>
</feature>
<evidence type="ECO:0000256" key="1">
    <source>
        <dbReference type="SAM" id="MobiDB-lite"/>
    </source>
</evidence>
<dbReference type="RefSeq" id="XP_007778068.1">
    <property type="nucleotide sequence ID" value="XM_007779878.1"/>
</dbReference>
<feature type="transmembrane region" description="Helical" evidence="2">
    <location>
        <begin position="161"/>
        <end position="179"/>
    </location>
</feature>
<dbReference type="AlphaFoldDB" id="R7YM86"/>
<feature type="region of interest" description="Disordered" evidence="1">
    <location>
        <begin position="244"/>
        <end position="314"/>
    </location>
</feature>